<dbReference type="InterPro" id="IPR012337">
    <property type="entry name" value="RNaseH-like_sf"/>
</dbReference>
<reference evidence="2 3" key="1">
    <citation type="journal article" date="2018" name="Sci. Rep.">
        <title>Genomic signatures of local adaptation to the degree of environmental predictability in rotifers.</title>
        <authorList>
            <person name="Franch-Gras L."/>
            <person name="Hahn C."/>
            <person name="Garcia-Roger E.M."/>
            <person name="Carmona M.J."/>
            <person name="Serra M."/>
            <person name="Gomez A."/>
        </authorList>
    </citation>
    <scope>NUCLEOTIDE SEQUENCE [LARGE SCALE GENOMIC DNA]</scope>
    <source>
        <strain evidence="2">HYR1</strain>
    </source>
</reference>
<sequence length="211" mass="24775">MRRMPIELDFPILKIRHEKQIFLDLIRDQTELQKSTKEFWSTNSSRLPILSSVAKKLFSVPASSAFVERYFSICGVVSSKRNQNIKSKNFICKTVLKLSFVNLSLILDSSFLFPHHCINATLKYFKCSGLSVECKCNTHTHTHTHTQHLVFFQVCLYRNKRQKLSHSFPLIVRHVQEYRALVRHGNKYKTFLDMLCLIIVHYQINIKMIDL</sequence>
<dbReference type="InterPro" id="IPR008906">
    <property type="entry name" value="HATC_C_dom"/>
</dbReference>
<dbReference type="AlphaFoldDB" id="A0A3M7TDE4"/>
<keyword evidence="3" id="KW-1185">Reference proteome</keyword>
<organism evidence="2 3">
    <name type="scientific">Brachionus plicatilis</name>
    <name type="common">Marine rotifer</name>
    <name type="synonym">Brachionus muelleri</name>
    <dbReference type="NCBI Taxonomy" id="10195"/>
    <lineage>
        <taxon>Eukaryota</taxon>
        <taxon>Metazoa</taxon>
        <taxon>Spiralia</taxon>
        <taxon>Gnathifera</taxon>
        <taxon>Rotifera</taxon>
        <taxon>Eurotatoria</taxon>
        <taxon>Monogononta</taxon>
        <taxon>Pseudotrocha</taxon>
        <taxon>Ploima</taxon>
        <taxon>Brachionidae</taxon>
        <taxon>Brachionus</taxon>
    </lineage>
</organism>
<name>A0A3M7TDE4_BRAPC</name>
<dbReference type="Proteomes" id="UP000276133">
    <property type="component" value="Unassembled WGS sequence"/>
</dbReference>
<dbReference type="Pfam" id="PF05699">
    <property type="entry name" value="Dimer_Tnp_hAT"/>
    <property type="match status" value="1"/>
</dbReference>
<dbReference type="OrthoDB" id="10057873at2759"/>
<protein>
    <recommendedName>
        <fullName evidence="1">HAT C-terminal dimerisation domain-containing protein</fullName>
    </recommendedName>
</protein>
<gene>
    <name evidence="2" type="ORF">BpHYR1_040948</name>
</gene>
<evidence type="ECO:0000259" key="1">
    <source>
        <dbReference type="Pfam" id="PF05699"/>
    </source>
</evidence>
<comment type="caution">
    <text evidence="2">The sequence shown here is derived from an EMBL/GenBank/DDBJ whole genome shotgun (WGS) entry which is preliminary data.</text>
</comment>
<dbReference type="EMBL" id="REGN01000012">
    <property type="protein sequence ID" value="RNA45161.1"/>
    <property type="molecule type" value="Genomic_DNA"/>
</dbReference>
<evidence type="ECO:0000313" key="3">
    <source>
        <dbReference type="Proteomes" id="UP000276133"/>
    </source>
</evidence>
<dbReference type="GO" id="GO:0046983">
    <property type="term" value="F:protein dimerization activity"/>
    <property type="evidence" value="ECO:0007669"/>
    <property type="project" value="InterPro"/>
</dbReference>
<proteinExistence type="predicted"/>
<evidence type="ECO:0000313" key="2">
    <source>
        <dbReference type="EMBL" id="RNA45161.1"/>
    </source>
</evidence>
<accession>A0A3M7TDE4</accession>
<feature type="domain" description="HAT C-terminal dimerisation" evidence="1">
    <location>
        <begin position="38"/>
        <end position="89"/>
    </location>
</feature>
<dbReference type="SUPFAM" id="SSF53098">
    <property type="entry name" value="Ribonuclease H-like"/>
    <property type="match status" value="1"/>
</dbReference>